<dbReference type="SUPFAM" id="SSF51735">
    <property type="entry name" value="NAD(P)-binding Rossmann-fold domains"/>
    <property type="match status" value="1"/>
</dbReference>
<sequence length="260" mass="26413">MAATALCIPDLRGQVALVTGASLGIGAAVARACGAQGMRVAVHFHSSRGPAEAVAADIEAAGGQALLVRGDVRDPAAIARCVAEVEAAFGDIAVLVNNAGSMVARVPLADQSDAFFDEVMHTNGRSVVAFTRAVLPGMRRRGGGSVVSTTSVSARSGGTAGASLYAASKGFVSTLTRSLARELAADRIRVNAVAPGVIQTPLQDKFSTPEMLRGFAAGIPLGRIGTPEDCVGAYLYLASEALSGYMTGQVLEVNGGQLMP</sequence>
<dbReference type="NCBIfam" id="NF005559">
    <property type="entry name" value="PRK07231.1"/>
    <property type="match status" value="1"/>
</dbReference>
<evidence type="ECO:0000256" key="1">
    <source>
        <dbReference type="ARBA" id="ARBA00006484"/>
    </source>
</evidence>
<evidence type="ECO:0000313" key="4">
    <source>
        <dbReference type="EMBL" id="RDI24185.1"/>
    </source>
</evidence>
<dbReference type="PANTHER" id="PTHR43639">
    <property type="entry name" value="OXIDOREDUCTASE, SHORT-CHAIN DEHYDROGENASE/REDUCTASE FAMILY (AFU_ORTHOLOGUE AFUA_5G02870)"/>
    <property type="match status" value="1"/>
</dbReference>
<dbReference type="InterPro" id="IPR036291">
    <property type="entry name" value="NAD(P)-bd_dom_sf"/>
</dbReference>
<proteinExistence type="inferred from homology"/>
<dbReference type="InterPro" id="IPR002347">
    <property type="entry name" value="SDR_fam"/>
</dbReference>
<dbReference type="InterPro" id="IPR057326">
    <property type="entry name" value="KR_dom"/>
</dbReference>
<protein>
    <submittedName>
        <fullName evidence="4">3-oxoacyl-[acyl-carrier protein] reductase</fullName>
    </submittedName>
</protein>
<dbReference type="Pfam" id="PF13561">
    <property type="entry name" value="adh_short_C2"/>
    <property type="match status" value="1"/>
</dbReference>
<dbReference type="PANTHER" id="PTHR43639:SF1">
    <property type="entry name" value="SHORT-CHAIN DEHYDROGENASE_REDUCTASE FAMILY PROTEIN"/>
    <property type="match status" value="1"/>
</dbReference>
<reference evidence="4 5" key="1">
    <citation type="submission" date="2018-07" db="EMBL/GenBank/DDBJ databases">
        <title>Genomic Encyclopedia of Type Strains, Phase IV (KMG-IV): sequencing the most valuable type-strain genomes for metagenomic binning, comparative biology and taxonomic classification.</title>
        <authorList>
            <person name="Goeker M."/>
        </authorList>
    </citation>
    <scope>NUCLEOTIDE SEQUENCE [LARGE SCALE GENOMIC DNA]</scope>
    <source>
        <strain evidence="4 5">DSM 21352</strain>
    </source>
</reference>
<evidence type="ECO:0000256" key="2">
    <source>
        <dbReference type="ARBA" id="ARBA00023002"/>
    </source>
</evidence>
<dbReference type="PRINTS" id="PR00081">
    <property type="entry name" value="GDHRDH"/>
</dbReference>
<dbReference type="EMBL" id="QQAV01000005">
    <property type="protein sequence ID" value="RDI24185.1"/>
    <property type="molecule type" value="Genomic_DNA"/>
</dbReference>
<dbReference type="SMART" id="SM00822">
    <property type="entry name" value="PKS_KR"/>
    <property type="match status" value="1"/>
</dbReference>
<organism evidence="4 5">
    <name type="scientific">Pseudacidovorax intermedius</name>
    <dbReference type="NCBI Taxonomy" id="433924"/>
    <lineage>
        <taxon>Bacteria</taxon>
        <taxon>Pseudomonadati</taxon>
        <taxon>Pseudomonadota</taxon>
        <taxon>Betaproteobacteria</taxon>
        <taxon>Burkholderiales</taxon>
        <taxon>Comamonadaceae</taxon>
        <taxon>Pseudacidovorax</taxon>
    </lineage>
</organism>
<dbReference type="Proteomes" id="UP000255265">
    <property type="component" value="Unassembled WGS sequence"/>
</dbReference>
<accession>A0A370FDR4</accession>
<dbReference type="PROSITE" id="PS00061">
    <property type="entry name" value="ADH_SHORT"/>
    <property type="match status" value="1"/>
</dbReference>
<comment type="caution">
    <text evidence="4">The sequence shown here is derived from an EMBL/GenBank/DDBJ whole genome shotgun (WGS) entry which is preliminary data.</text>
</comment>
<keyword evidence="5" id="KW-1185">Reference proteome</keyword>
<feature type="domain" description="Ketoreductase" evidence="3">
    <location>
        <begin position="14"/>
        <end position="196"/>
    </location>
</feature>
<gene>
    <name evidence="4" type="ORF">DFR41_105100</name>
</gene>
<keyword evidence="2" id="KW-0560">Oxidoreductase</keyword>
<dbReference type="Gene3D" id="3.40.50.720">
    <property type="entry name" value="NAD(P)-binding Rossmann-like Domain"/>
    <property type="match status" value="1"/>
</dbReference>
<evidence type="ECO:0000259" key="3">
    <source>
        <dbReference type="SMART" id="SM00822"/>
    </source>
</evidence>
<dbReference type="GO" id="GO:0016491">
    <property type="term" value="F:oxidoreductase activity"/>
    <property type="evidence" value="ECO:0007669"/>
    <property type="project" value="UniProtKB-KW"/>
</dbReference>
<comment type="similarity">
    <text evidence="1">Belongs to the short-chain dehydrogenases/reductases (SDR) family.</text>
</comment>
<evidence type="ECO:0000313" key="5">
    <source>
        <dbReference type="Proteomes" id="UP000255265"/>
    </source>
</evidence>
<dbReference type="InterPro" id="IPR020904">
    <property type="entry name" value="Sc_DH/Rdtase_CS"/>
</dbReference>
<dbReference type="PRINTS" id="PR00080">
    <property type="entry name" value="SDRFAMILY"/>
</dbReference>
<dbReference type="AlphaFoldDB" id="A0A370FDR4"/>
<name>A0A370FDR4_9BURK</name>
<dbReference type="FunFam" id="3.40.50.720:FF:000084">
    <property type="entry name" value="Short-chain dehydrogenase reductase"/>
    <property type="match status" value="1"/>
</dbReference>